<dbReference type="AlphaFoldDB" id="A0A650CXN5"/>
<dbReference type="Proteomes" id="UP000474054">
    <property type="component" value="Unassembled WGS sequence"/>
</dbReference>
<evidence type="ECO:0000259" key="1">
    <source>
        <dbReference type="Pfam" id="PF04389"/>
    </source>
</evidence>
<evidence type="ECO:0000313" key="2">
    <source>
        <dbReference type="EMBL" id="MQL54835.1"/>
    </source>
</evidence>
<feature type="domain" description="Peptidase M28" evidence="1">
    <location>
        <begin position="205"/>
        <end position="360"/>
    </location>
</feature>
<evidence type="ECO:0000313" key="5">
    <source>
        <dbReference type="Proteomes" id="UP000474054"/>
    </source>
</evidence>
<reference evidence="2 5" key="1">
    <citation type="submission" date="2019-10" db="EMBL/GenBank/DDBJ databases">
        <title>Comparative genomics of sulfur disproportionating microorganisms.</title>
        <authorList>
            <person name="Ward L.M."/>
            <person name="Bertran E."/>
            <person name="Johnston D."/>
        </authorList>
    </citation>
    <scope>NUCLEOTIDE SEQUENCE [LARGE SCALE GENOMIC DNA]</scope>
    <source>
        <strain evidence="2 5">DSM 3772</strain>
    </source>
</reference>
<dbReference type="Proteomes" id="UP000426328">
    <property type="component" value="Chromosome"/>
</dbReference>
<dbReference type="EMBL" id="WHYS01000001">
    <property type="protein sequence ID" value="MQL54835.1"/>
    <property type="molecule type" value="Genomic_DNA"/>
</dbReference>
<organism evidence="3 4">
    <name type="scientific">Acidianus ambivalens</name>
    <name type="common">Desulfurolobus ambivalens</name>
    <dbReference type="NCBI Taxonomy" id="2283"/>
    <lineage>
        <taxon>Archaea</taxon>
        <taxon>Thermoproteota</taxon>
        <taxon>Thermoprotei</taxon>
        <taxon>Sulfolobales</taxon>
        <taxon>Sulfolobaceae</taxon>
        <taxon>Acidianus</taxon>
    </lineage>
</organism>
<sequence length="499" mass="57527">MPLVPNITSYIPFDGKIFFIASCNSIEIMIVERVKELSSFGEIFAGDKIEGKIVNKIRKFFNKCDETKVIPIPVLNYSESHEIFGKNKIENSEYLPYSPSADIEGKLTYSLDECKDSILGVKIENLFDIPRYYIKAEERDCEAIVFFTDKRRKFVIKSDPLLNIFPTSPPKIPGIIIPESEKNKIEDKLSIKASVTIKESTGYIIECIKNSKNDKKVYITTHHDHWFKGEHDNLLSVSLLPELKSEKYELHLISFTAEEAGALGYQSFSWSYGSRKYFELQKKGLNKDIILNINLDNIDPCNLKIKAVSSISSVFEKYFNNSIVYEPEIYSDGYTFIKNGIPSVTLEGYYKEYHSIDDEIIPSEEVCISSIILSINKILNDENIEQIRYDMLKSELMQFMSITQAPMRTYLLNILDNLNNKEIYENLLKLYGGILPRDGLAIVKLFHKLVGIKYEKPVYIEGKPALKISSNDKLYLHSIAKEFEDEYMNRLYEISKKFL</sequence>
<evidence type="ECO:0000313" key="3">
    <source>
        <dbReference type="EMBL" id="QGR22624.1"/>
    </source>
</evidence>
<dbReference type="KEGG" id="aamb:D1866_12075"/>
<keyword evidence="4" id="KW-1185">Reference proteome</keyword>
<dbReference type="EMBL" id="CP045482">
    <property type="protein sequence ID" value="QGR22624.1"/>
    <property type="molecule type" value="Genomic_DNA"/>
</dbReference>
<dbReference type="Pfam" id="PF04389">
    <property type="entry name" value="Peptidase_M28"/>
    <property type="match status" value="1"/>
</dbReference>
<dbReference type="Gene3D" id="3.40.630.10">
    <property type="entry name" value="Zn peptidases"/>
    <property type="match status" value="1"/>
</dbReference>
<accession>A0A650CXN5</accession>
<evidence type="ECO:0000313" key="4">
    <source>
        <dbReference type="Proteomes" id="UP000426328"/>
    </source>
</evidence>
<dbReference type="Gene3D" id="3.50.30.30">
    <property type="match status" value="1"/>
</dbReference>
<protein>
    <submittedName>
        <fullName evidence="3">M28 family peptidase</fullName>
    </submittedName>
</protein>
<dbReference type="InterPro" id="IPR007484">
    <property type="entry name" value="Peptidase_M28"/>
</dbReference>
<dbReference type="SUPFAM" id="SSF53187">
    <property type="entry name" value="Zn-dependent exopeptidases"/>
    <property type="match status" value="1"/>
</dbReference>
<reference evidence="3 4" key="2">
    <citation type="submission" date="2019-10" db="EMBL/GenBank/DDBJ databases">
        <title>Genome Sequences from Six Type Strain Members of the Archaeal Family Sulfolobaceae: Acidianus ambivalens, Acidianus infernus, Metallosphaera prunae, Stygiolobus azoricus, Sulfolobus metallicus, and Sulfurisphaera ohwakuensis.</title>
        <authorList>
            <person name="Counts J.A."/>
            <person name="Kelly R.M."/>
        </authorList>
    </citation>
    <scope>NUCLEOTIDE SEQUENCE [LARGE SCALE GENOMIC DNA]</scope>
    <source>
        <strain evidence="3 4">LEI 10</strain>
    </source>
</reference>
<proteinExistence type="predicted"/>
<gene>
    <name evidence="3" type="ORF">D1866_12075</name>
    <name evidence="2" type="ORF">GFB69_03515</name>
</gene>
<name>A0A650CXN5_ACIAM</name>